<dbReference type="InterPro" id="IPR055274">
    <property type="entry name" value="SWO1"/>
</dbReference>
<evidence type="ECO:0000259" key="2">
    <source>
        <dbReference type="SMART" id="SM00743"/>
    </source>
</evidence>
<feature type="region of interest" description="Disordered" evidence="1">
    <location>
        <begin position="962"/>
        <end position="998"/>
    </location>
</feature>
<sequence>MLIGILFVVSSVSEEDAHLELEVEKPVALEEQCEWAQEGELIKGSASMGAKINLWETSKIGPAENHLEGQRNVLEVEASIIRFEQQHEITEKSLFEHEIVPKRGNGPVMSTEPIALEEIQAGGCGGGALDKIRAAGMRRPSIGLATVTKQWLDHDRADVPQREPASVSIFPNDVDHFSCSPIPSKVNFTSSYHQAFAAGANSDMEASPQLHIQYHLDESQQAQLRSQILVYGAILKGNTPTDALMMTACAGTLKEKDFWGSATGTSSTTSAQQTRETCATSSSILLNADQAVMMSPSTIHGVSNEKLLTSVEHSPSEIHGRNLNRAPISMDPTAIGQPAIAVLLLDPKTVCPESLQDDEKLEKQLGQDDLSSSELERGTHGDSTLYPLHETTVDQFLPATMATSVAISKQCIMLSERPSSSEARSLKPMKSHIQKAENGMVLLSEVAAEQQHTLSSAPSAITMVLEQKAQVKKDFEQYESFRGPASTCDEDAIAIVQQPTKRQKLMDTYQIDKQLQQAQCHTQDAMISATAALAQTHYFWAQMQAENSCSNPAAVREAQIACVRATIVAATSINRFAVVAAEAIADASNEVLRHPALQQDQHAIQGLMSCEAAAQVLSFQVIPNRDYEGGAQPMQVQSGINTEIYKLVKKKQKCNETTPLKSLTKKVKHSNSKRATTRQDTNFPMRDRDTRIVTECRGVRYREVDSSIQDGRQSFEKSSGSGSLRLMASMPKVTNAERLQIVEIGSVQNTSEMIEPGSHVEVMPEEEGLRGVWFSAKVLKLKDKKVLVLYDELLTEDGHLLSSPFASGKSQLEEWFPLRCSRAETRDWHPVEQRKLRPMHPFCFSKARGSLKRHHVAVGSHVWLVGDRVDAFIQDGWWEGIVKGLNKDDKNKITVHFPGEKDTAVVKLQNLRPSLIWTDGQWMSWKELSWEDGYSSKPKKRVHDLTKGKEKQIFSQGKVSKMTDIELNSSPRPRKNRQADANLSRNPGESGENKYPLNVGKDLLTSTGELGLEYLSNKQGIAWTPPLSKNGLSSPERLALVVATPPVECAQKFEELRMPKRRNQGQAALKRQPEIFTNSKATETFVKTVVANSKRTVITRNDKHQLRLTTHQVNIYNTKKRLLNQLVQD</sequence>
<feature type="compositionally biased region" description="Basic and acidic residues" evidence="1">
    <location>
        <begin position="943"/>
        <end position="952"/>
    </location>
</feature>
<accession>A0ABP0U4U5</accession>
<name>A0ABP0U4U5_9BRYO</name>
<feature type="region of interest" description="Disordered" evidence="1">
    <location>
        <begin position="934"/>
        <end position="953"/>
    </location>
</feature>
<keyword evidence="4" id="KW-1185">Reference proteome</keyword>
<dbReference type="InterPro" id="IPR008395">
    <property type="entry name" value="Agenet-like_dom"/>
</dbReference>
<dbReference type="EMBL" id="OZ019911">
    <property type="protein sequence ID" value="CAK9212967.1"/>
    <property type="molecule type" value="Genomic_DNA"/>
</dbReference>
<evidence type="ECO:0000313" key="4">
    <source>
        <dbReference type="Proteomes" id="UP001497512"/>
    </source>
</evidence>
<protein>
    <recommendedName>
        <fullName evidence="2">Agenet domain-containing protein</fullName>
    </recommendedName>
</protein>
<organism evidence="3 4">
    <name type="scientific">Sphagnum troendelagicum</name>
    <dbReference type="NCBI Taxonomy" id="128251"/>
    <lineage>
        <taxon>Eukaryota</taxon>
        <taxon>Viridiplantae</taxon>
        <taxon>Streptophyta</taxon>
        <taxon>Embryophyta</taxon>
        <taxon>Bryophyta</taxon>
        <taxon>Sphagnophytina</taxon>
        <taxon>Sphagnopsida</taxon>
        <taxon>Sphagnales</taxon>
        <taxon>Sphagnaceae</taxon>
        <taxon>Sphagnum</taxon>
    </lineage>
</organism>
<dbReference type="CDD" id="cd20403">
    <property type="entry name" value="Tudor_Agenet_FMRP-like_rpt2"/>
    <property type="match status" value="1"/>
</dbReference>
<feature type="domain" description="Agenet" evidence="2">
    <location>
        <begin position="752"/>
        <end position="826"/>
    </location>
</feature>
<evidence type="ECO:0000313" key="3">
    <source>
        <dbReference type="EMBL" id="CAK9212967.1"/>
    </source>
</evidence>
<dbReference type="PANTHER" id="PTHR48429:SF1">
    <property type="entry name" value="AGENET DOMAIN-CONTAINING PROTEIN"/>
    <property type="match status" value="1"/>
</dbReference>
<dbReference type="Pfam" id="PF05641">
    <property type="entry name" value="Agenet"/>
    <property type="match status" value="1"/>
</dbReference>
<feature type="domain" description="Agenet" evidence="2">
    <location>
        <begin position="861"/>
        <end position="919"/>
    </location>
</feature>
<evidence type="ECO:0000256" key="1">
    <source>
        <dbReference type="SAM" id="MobiDB-lite"/>
    </source>
</evidence>
<reference evidence="3" key="1">
    <citation type="submission" date="2024-02" db="EMBL/GenBank/DDBJ databases">
        <authorList>
            <consortium name="ELIXIR-Norway"/>
            <consortium name="Elixir Norway"/>
        </authorList>
    </citation>
    <scope>NUCLEOTIDE SEQUENCE</scope>
</reference>
<dbReference type="Proteomes" id="UP001497512">
    <property type="component" value="Chromosome 19"/>
</dbReference>
<dbReference type="InterPro" id="IPR014002">
    <property type="entry name" value="Agenet_dom_plant"/>
</dbReference>
<proteinExistence type="predicted"/>
<dbReference type="PANTHER" id="PTHR48429">
    <property type="entry name" value="AGENET DOMAIN-CONTAINING PROTEIN"/>
    <property type="match status" value="1"/>
</dbReference>
<feature type="region of interest" description="Disordered" evidence="1">
    <location>
        <begin position="361"/>
        <end position="386"/>
    </location>
</feature>
<dbReference type="SMART" id="SM00743">
    <property type="entry name" value="Agenet"/>
    <property type="match status" value="2"/>
</dbReference>
<gene>
    <name evidence="3" type="ORF">CSSPTR1EN2_LOCUS11501</name>
</gene>